<evidence type="ECO:0000256" key="6">
    <source>
        <dbReference type="ARBA" id="ARBA00093785"/>
    </source>
</evidence>
<comment type="caution">
    <text evidence="8">The sequence shown here is derived from an EMBL/GenBank/DDBJ whole genome shotgun (WGS) entry which is preliminary data.</text>
</comment>
<keyword evidence="8" id="KW-0966">Cell projection</keyword>
<keyword evidence="9" id="KW-1185">Reference proteome</keyword>
<name>A0A0F5I7P4_BACTR</name>
<dbReference type="AlphaFoldDB" id="A0A0F5I7P4"/>
<organism evidence="8 9">
    <name type="scientific">Bacillus thermotolerans</name>
    <name type="common">Quasibacillus thermotolerans</name>
    <dbReference type="NCBI Taxonomy" id="1221996"/>
    <lineage>
        <taxon>Bacteria</taxon>
        <taxon>Bacillati</taxon>
        <taxon>Bacillota</taxon>
        <taxon>Bacilli</taxon>
        <taxon>Bacillales</taxon>
        <taxon>Bacillaceae</taxon>
        <taxon>Bacillus</taxon>
    </lineage>
</organism>
<dbReference type="RefSeq" id="WP_040047975.1">
    <property type="nucleotide sequence ID" value="NZ_JWIR02000023.1"/>
</dbReference>
<comment type="subcellular location">
    <subcellularLocation>
        <location evidence="1">Cytoplasm</location>
        <location evidence="1">Cytosol</location>
    </subcellularLocation>
</comment>
<evidence type="ECO:0000256" key="3">
    <source>
        <dbReference type="ARBA" id="ARBA00022795"/>
    </source>
</evidence>
<keyword evidence="8" id="KW-0969">Cilium</keyword>
<dbReference type="InterPro" id="IPR008622">
    <property type="entry name" value="FliT"/>
</dbReference>
<sequence length="114" mass="13385">MPNVKACYDVTEKLYELLMNPVSGRDQMVEAISELLDRREALLKSLAPPFTEEERQLGREMMARQKIIDDKLFKLKADIQRDMQQLRRKKQSANKYTNPYSALQVDGVFYDKKN</sequence>
<evidence type="ECO:0000313" key="9">
    <source>
        <dbReference type="Proteomes" id="UP000031563"/>
    </source>
</evidence>
<keyword evidence="2" id="KW-0963">Cytoplasm</keyword>
<evidence type="ECO:0000256" key="7">
    <source>
        <dbReference type="ARBA" id="ARBA00093797"/>
    </source>
</evidence>
<gene>
    <name evidence="8" type="ORF">QY95_00790</name>
</gene>
<dbReference type="Proteomes" id="UP000031563">
    <property type="component" value="Unassembled WGS sequence"/>
</dbReference>
<protein>
    <recommendedName>
        <fullName evidence="7">Flagellar protein FliT</fullName>
    </recommendedName>
</protein>
<dbReference type="Pfam" id="PF05400">
    <property type="entry name" value="FliT"/>
    <property type="match status" value="1"/>
</dbReference>
<dbReference type="OrthoDB" id="2353131at2"/>
<proteinExistence type="inferred from homology"/>
<evidence type="ECO:0000256" key="4">
    <source>
        <dbReference type="ARBA" id="ARBA00023186"/>
    </source>
</evidence>
<keyword evidence="8" id="KW-0282">Flagellum</keyword>
<keyword evidence="4" id="KW-0143">Chaperone</keyword>
<evidence type="ECO:0000256" key="1">
    <source>
        <dbReference type="ARBA" id="ARBA00004514"/>
    </source>
</evidence>
<keyword evidence="3" id="KW-1005">Bacterial flagellum biogenesis</keyword>
<comment type="similarity">
    <text evidence="6">Belongs to the bacillales FliT family.</text>
</comment>
<reference evidence="8" key="1">
    <citation type="submission" date="2015-02" db="EMBL/GenBank/DDBJ databases">
        <title>Genome Assembly of Bacillaceae bacterium MTCC 8252.</title>
        <authorList>
            <person name="Verma A."/>
            <person name="Khatri I."/>
            <person name="Mual P."/>
            <person name="Subramanian S."/>
            <person name="Krishnamurthi S."/>
        </authorList>
    </citation>
    <scope>NUCLEOTIDE SEQUENCE [LARGE SCALE GENOMIC DNA]</scope>
    <source>
        <strain evidence="8">MTCC 8252</strain>
    </source>
</reference>
<evidence type="ECO:0000256" key="5">
    <source>
        <dbReference type="ARBA" id="ARBA00093765"/>
    </source>
</evidence>
<dbReference type="EMBL" id="JWIR02000023">
    <property type="protein sequence ID" value="KKB41310.1"/>
    <property type="molecule type" value="Genomic_DNA"/>
</dbReference>
<comment type="function">
    <text evidence="5">May act as an export chaperone for the filament capping protein FliD.</text>
</comment>
<evidence type="ECO:0000313" key="8">
    <source>
        <dbReference type="EMBL" id="KKB41310.1"/>
    </source>
</evidence>
<dbReference type="STRING" id="1221996.QY95_00790"/>
<accession>A0A0F5I7P4</accession>
<evidence type="ECO:0000256" key="2">
    <source>
        <dbReference type="ARBA" id="ARBA00022490"/>
    </source>
</evidence>